<evidence type="ECO:0000313" key="2">
    <source>
        <dbReference type="Proteomes" id="UP000032336"/>
    </source>
</evidence>
<dbReference type="EMBL" id="JXUW01000003">
    <property type="protein sequence ID" value="KJE77647.1"/>
    <property type="molecule type" value="Genomic_DNA"/>
</dbReference>
<proteinExistence type="predicted"/>
<evidence type="ECO:0000313" key="1">
    <source>
        <dbReference type="EMBL" id="KJE77647.1"/>
    </source>
</evidence>
<organism evidence="1 2">
    <name type="scientific">Ferrimicrobium acidiphilum DSM 19497</name>
    <dbReference type="NCBI Taxonomy" id="1121877"/>
    <lineage>
        <taxon>Bacteria</taxon>
        <taxon>Bacillati</taxon>
        <taxon>Actinomycetota</taxon>
        <taxon>Acidimicrobiia</taxon>
        <taxon>Acidimicrobiales</taxon>
        <taxon>Acidimicrobiaceae</taxon>
        <taxon>Ferrimicrobium</taxon>
    </lineage>
</organism>
<keyword evidence="2" id="KW-1185">Reference proteome</keyword>
<sequence>MSVKLRGVVLLKAYVAHLERLAYTTTTSLALPIVAWITEPAKEETDVLNLFTKFLAPLNTCRDDD</sequence>
<dbReference type="Proteomes" id="UP000032336">
    <property type="component" value="Unassembled WGS sequence"/>
</dbReference>
<name>A0A0D8FYP8_9ACTN</name>
<gene>
    <name evidence="1" type="ORF">FEAC_03900</name>
</gene>
<dbReference type="AlphaFoldDB" id="A0A0D8FYP8"/>
<dbReference type="STRING" id="1121877.FEAC_03900"/>
<comment type="caution">
    <text evidence="1">The sequence shown here is derived from an EMBL/GenBank/DDBJ whole genome shotgun (WGS) entry which is preliminary data.</text>
</comment>
<protein>
    <submittedName>
        <fullName evidence="1">Uncharacterized protein</fullName>
    </submittedName>
</protein>
<accession>A0A0D8FYP8</accession>
<reference evidence="1 2" key="1">
    <citation type="submission" date="2015-01" db="EMBL/GenBank/DDBJ databases">
        <title>Draft genome of the acidophilic iron oxidizer Ferrimicrobium acidiphilum strain T23.</title>
        <authorList>
            <person name="Poehlein A."/>
            <person name="Eisen S."/>
            <person name="Schloemann M."/>
            <person name="Johnson B.D."/>
            <person name="Daniel R."/>
            <person name="Muehling M."/>
        </authorList>
    </citation>
    <scope>NUCLEOTIDE SEQUENCE [LARGE SCALE GENOMIC DNA]</scope>
    <source>
        <strain evidence="1 2">T23</strain>
    </source>
</reference>